<evidence type="ECO:0000259" key="1">
    <source>
        <dbReference type="Pfam" id="PF11127"/>
    </source>
</evidence>
<organism evidence="2 3">
    <name type="scientific">Microvirga aerophila</name>
    <dbReference type="NCBI Taxonomy" id="670291"/>
    <lineage>
        <taxon>Bacteria</taxon>
        <taxon>Pseudomonadati</taxon>
        <taxon>Pseudomonadota</taxon>
        <taxon>Alphaproteobacteria</taxon>
        <taxon>Hyphomicrobiales</taxon>
        <taxon>Methylobacteriaceae</taxon>
        <taxon>Microvirga</taxon>
    </lineage>
</organism>
<feature type="domain" description="Inner membrane protein YgaP-like transmembrane" evidence="1">
    <location>
        <begin position="17"/>
        <end position="77"/>
    </location>
</feature>
<dbReference type="AlphaFoldDB" id="A0A512BVY2"/>
<dbReference type="Proteomes" id="UP000321085">
    <property type="component" value="Unassembled WGS sequence"/>
</dbReference>
<dbReference type="InterPro" id="IPR021309">
    <property type="entry name" value="YgaP-like_TM"/>
</dbReference>
<comment type="caution">
    <text evidence="2">The sequence shown here is derived from an EMBL/GenBank/DDBJ whole genome shotgun (WGS) entry which is preliminary data.</text>
</comment>
<name>A0A512BVY2_9HYPH</name>
<proteinExistence type="predicted"/>
<keyword evidence="3" id="KW-1185">Reference proteome</keyword>
<sequence length="87" mass="8703">MANSTSADSGSLLSGPPNLSTTERAAYIVAGLGLAAAGAKPRPNPLLNVIALLGGSYLAWRGYVGNCPVKAALVGSDQSSGRIGHRP</sequence>
<dbReference type="Pfam" id="PF11127">
    <property type="entry name" value="YgaP-like_TM"/>
    <property type="match status" value="1"/>
</dbReference>
<evidence type="ECO:0000313" key="2">
    <source>
        <dbReference type="EMBL" id="GEO16100.1"/>
    </source>
</evidence>
<dbReference type="OrthoDB" id="7281899at2"/>
<gene>
    <name evidence="2" type="ORF">MAE02_37960</name>
</gene>
<evidence type="ECO:0000313" key="3">
    <source>
        <dbReference type="Proteomes" id="UP000321085"/>
    </source>
</evidence>
<dbReference type="RefSeq" id="WP_114187468.1">
    <property type="nucleotide sequence ID" value="NZ_BJYU01000054.1"/>
</dbReference>
<accession>A0A512BVY2</accession>
<protein>
    <recommendedName>
        <fullName evidence="1">Inner membrane protein YgaP-like transmembrane domain-containing protein</fullName>
    </recommendedName>
</protein>
<reference evidence="2 3" key="1">
    <citation type="submission" date="2019-07" db="EMBL/GenBank/DDBJ databases">
        <title>Whole genome shotgun sequence of Microvirga aerophila NBRC 106136.</title>
        <authorList>
            <person name="Hosoyama A."/>
            <person name="Uohara A."/>
            <person name="Ohji S."/>
            <person name="Ichikawa N."/>
        </authorList>
    </citation>
    <scope>NUCLEOTIDE SEQUENCE [LARGE SCALE GENOMIC DNA]</scope>
    <source>
        <strain evidence="2 3">NBRC 106136</strain>
    </source>
</reference>
<dbReference type="EMBL" id="BJYU01000054">
    <property type="protein sequence ID" value="GEO16100.1"/>
    <property type="molecule type" value="Genomic_DNA"/>
</dbReference>